<protein>
    <recommendedName>
        <fullName evidence="16">EGF-like domain-containing protein</fullName>
    </recommendedName>
</protein>
<evidence type="ECO:0000256" key="3">
    <source>
        <dbReference type="ARBA" id="ARBA00022536"/>
    </source>
</evidence>
<evidence type="ECO:0000256" key="2">
    <source>
        <dbReference type="ARBA" id="ARBA00022475"/>
    </source>
</evidence>
<accession>A0ABD1JK30</accession>
<evidence type="ECO:0000256" key="8">
    <source>
        <dbReference type="ARBA" id="ARBA00023180"/>
    </source>
</evidence>
<evidence type="ECO:0000256" key="11">
    <source>
        <dbReference type="SAM" id="Phobius"/>
    </source>
</evidence>
<comment type="subcellular location">
    <subcellularLocation>
        <location evidence="1">Cell membrane</location>
    </subcellularLocation>
</comment>
<evidence type="ECO:0000256" key="1">
    <source>
        <dbReference type="ARBA" id="ARBA00004236"/>
    </source>
</evidence>
<gene>
    <name evidence="14" type="ORF">ACEWY4_017555</name>
</gene>
<keyword evidence="15" id="KW-1185">Reference proteome</keyword>
<evidence type="ECO:0000256" key="7">
    <source>
        <dbReference type="ARBA" id="ARBA00023157"/>
    </source>
</evidence>
<feature type="compositionally biased region" description="Basic and acidic residues" evidence="10">
    <location>
        <begin position="157"/>
        <end position="178"/>
    </location>
</feature>
<sequence>MFLLCHQGGASSKERNAFFALRSCHQILRGDSGEFFSPDYLCSNPPLWCNWTIQAPPGKHVHLQLEDFTPADACHLKTDQIHVDESPGPGTGAGGGLAPAMTGDHRILEKCWKKAEYTSYSGTVHVVLLISRTPNPPLRGFYGHFKALGGPSGTIRPPKDGADVEGLPEKPESSDVHQNRSPTELPVLNPRSKAKSPRDSGKADTGFPPDHVHSPKTVDRHFVSPAPTSMATEHPSLLGYVEGDRAERATVTWKTVRGHSETGVSGGGRGGERGGDEDKTGEVLTPDTSSTKAGKKTPLLHADEPSTATAAQDTESGSKVTTQVQSRWRQSEKEQDEYLTVTQSGYSPVTHTMTTAQRHLVEEQHGFTSVSQTKVEAARKPGTETNLKERAVSHQTQNNGTHHLHLPGASLFEVSLEVAFSHQAGENWDQLVTPLLSTAKKMIKEELVRYAPTTISSKRIKRLSSGALFLLWVHFGEGQDGAHTHGVLHAAAEGLRGRSLLLQGGGTEGVITYISVTDVNECGTQLAQCDAHAECVNRFGTYVCRCRPGYLDKSLSGPGGTICIDLATTGCAWSSPTLLKGVYCVCFLLSFLIAVLLFSLVAMYRRHHQGAFMLHCQSRCPSHVSVLGAVTSPPGSCDNDGDASGRKSGCLSLNRPLPPPPPPPVSRRPKDGGGGSRGGKAPDPSLLHFGPLTRTEESGENGPSETGPNSCTV</sequence>
<comment type="caution">
    <text evidence="9">Lacks conserved residue(s) required for the propagation of feature annotation.</text>
</comment>
<proteinExistence type="predicted"/>
<dbReference type="Gene3D" id="2.60.120.290">
    <property type="entry name" value="Spermadhesin, CUB domain"/>
    <property type="match status" value="1"/>
</dbReference>
<dbReference type="PROSITE" id="PS50026">
    <property type="entry name" value="EGF_3"/>
    <property type="match status" value="1"/>
</dbReference>
<keyword evidence="4" id="KW-0732">Signal</keyword>
<feature type="region of interest" description="Disordered" evidence="10">
    <location>
        <begin position="252"/>
        <end position="339"/>
    </location>
</feature>
<evidence type="ECO:0000256" key="6">
    <source>
        <dbReference type="ARBA" id="ARBA00023136"/>
    </source>
</evidence>
<dbReference type="InterPro" id="IPR000152">
    <property type="entry name" value="EGF-type_Asp/Asn_hydroxyl_site"/>
</dbReference>
<name>A0ABD1JK30_9TELE</name>
<keyword evidence="11" id="KW-0812">Transmembrane</keyword>
<dbReference type="InterPro" id="IPR000859">
    <property type="entry name" value="CUB_dom"/>
</dbReference>
<dbReference type="SMART" id="SM00042">
    <property type="entry name" value="CUB"/>
    <property type="match status" value="1"/>
</dbReference>
<keyword evidence="11" id="KW-1133">Transmembrane helix</keyword>
<dbReference type="Pfam" id="PF00431">
    <property type="entry name" value="CUB"/>
    <property type="match status" value="1"/>
</dbReference>
<keyword evidence="8" id="KW-0325">Glycoprotein</keyword>
<evidence type="ECO:0000313" key="15">
    <source>
        <dbReference type="Proteomes" id="UP001591681"/>
    </source>
</evidence>
<dbReference type="InterPro" id="IPR018097">
    <property type="entry name" value="EGF_Ca-bd_CS"/>
</dbReference>
<evidence type="ECO:0000259" key="12">
    <source>
        <dbReference type="PROSITE" id="PS01180"/>
    </source>
</evidence>
<feature type="region of interest" description="Disordered" evidence="10">
    <location>
        <begin position="149"/>
        <end position="239"/>
    </location>
</feature>
<feature type="transmembrane region" description="Helical" evidence="11">
    <location>
        <begin position="578"/>
        <end position="604"/>
    </location>
</feature>
<dbReference type="Gene3D" id="2.10.25.10">
    <property type="entry name" value="Laminin"/>
    <property type="match status" value="1"/>
</dbReference>
<keyword evidence="7" id="KW-1015">Disulfide bond</keyword>
<evidence type="ECO:0000313" key="14">
    <source>
        <dbReference type="EMBL" id="KAL2086496.1"/>
    </source>
</evidence>
<dbReference type="InterPro" id="IPR049883">
    <property type="entry name" value="NOTCH1_EGF-like"/>
</dbReference>
<feature type="compositionally biased region" description="Basic and acidic residues" evidence="10">
    <location>
        <begin position="210"/>
        <end position="222"/>
    </location>
</feature>
<dbReference type="PROSITE" id="PS01187">
    <property type="entry name" value="EGF_CA"/>
    <property type="match status" value="1"/>
</dbReference>
<reference evidence="14 15" key="1">
    <citation type="submission" date="2024-09" db="EMBL/GenBank/DDBJ databases">
        <title>A chromosome-level genome assembly of Gray's grenadier anchovy, Coilia grayii.</title>
        <authorList>
            <person name="Fu Z."/>
        </authorList>
    </citation>
    <scope>NUCLEOTIDE SEQUENCE [LARGE SCALE GENOMIC DNA]</scope>
    <source>
        <strain evidence="14">G4</strain>
        <tissue evidence="14">Muscle</tissue>
    </source>
</reference>
<dbReference type="GO" id="GO:0005886">
    <property type="term" value="C:plasma membrane"/>
    <property type="evidence" value="ECO:0007669"/>
    <property type="project" value="UniProtKB-SubCell"/>
</dbReference>
<dbReference type="FunFam" id="2.10.25.10:FF:000038">
    <property type="entry name" value="Fibrillin 2"/>
    <property type="match status" value="1"/>
</dbReference>
<dbReference type="SUPFAM" id="SSF57196">
    <property type="entry name" value="EGF/Laminin"/>
    <property type="match status" value="1"/>
</dbReference>
<dbReference type="SMART" id="SM00179">
    <property type="entry name" value="EGF_CA"/>
    <property type="match status" value="1"/>
</dbReference>
<keyword evidence="3 9" id="KW-0245">EGF-like domain</keyword>
<feature type="compositionally biased region" description="Pro residues" evidence="10">
    <location>
        <begin position="656"/>
        <end position="666"/>
    </location>
</feature>
<feature type="compositionally biased region" description="Polar residues" evidence="10">
    <location>
        <begin position="701"/>
        <end position="713"/>
    </location>
</feature>
<dbReference type="CDD" id="cd00054">
    <property type="entry name" value="EGF_CA"/>
    <property type="match status" value="1"/>
</dbReference>
<dbReference type="PANTHER" id="PTHR24037:SF11">
    <property type="entry name" value="MUCIN-2-LIKE"/>
    <property type="match status" value="1"/>
</dbReference>
<feature type="domain" description="CUB" evidence="12">
    <location>
        <begin position="24"/>
        <end position="148"/>
    </location>
</feature>
<keyword evidence="5" id="KW-0677">Repeat</keyword>
<evidence type="ECO:0000256" key="5">
    <source>
        <dbReference type="ARBA" id="ARBA00022737"/>
    </source>
</evidence>
<evidence type="ECO:0008006" key="16">
    <source>
        <dbReference type="Google" id="ProtNLM"/>
    </source>
</evidence>
<dbReference type="PROSITE" id="PS00010">
    <property type="entry name" value="ASX_HYDROXYL"/>
    <property type="match status" value="1"/>
</dbReference>
<dbReference type="AlphaFoldDB" id="A0ABD1JK30"/>
<feature type="domain" description="EGF-like" evidence="13">
    <location>
        <begin position="518"/>
        <end position="556"/>
    </location>
</feature>
<dbReference type="Proteomes" id="UP001591681">
    <property type="component" value="Unassembled WGS sequence"/>
</dbReference>
<comment type="caution">
    <text evidence="14">The sequence shown here is derived from an EMBL/GenBank/DDBJ whole genome shotgun (WGS) entry which is preliminary data.</text>
</comment>
<feature type="region of interest" description="Disordered" evidence="10">
    <location>
        <begin position="635"/>
        <end position="713"/>
    </location>
</feature>
<dbReference type="InterPro" id="IPR035914">
    <property type="entry name" value="Sperma_CUB_dom_sf"/>
</dbReference>
<dbReference type="EMBL" id="JBHFQA010000015">
    <property type="protein sequence ID" value="KAL2086496.1"/>
    <property type="molecule type" value="Genomic_DNA"/>
</dbReference>
<keyword evidence="2" id="KW-1003">Cell membrane</keyword>
<dbReference type="PROSITE" id="PS01180">
    <property type="entry name" value="CUB"/>
    <property type="match status" value="1"/>
</dbReference>
<dbReference type="GO" id="GO:0030855">
    <property type="term" value="P:epithelial cell differentiation"/>
    <property type="evidence" value="ECO:0007669"/>
    <property type="project" value="UniProtKB-ARBA"/>
</dbReference>
<feature type="compositionally biased region" description="Polar residues" evidence="10">
    <location>
        <begin position="306"/>
        <end position="328"/>
    </location>
</feature>
<evidence type="ECO:0000256" key="4">
    <source>
        <dbReference type="ARBA" id="ARBA00022729"/>
    </source>
</evidence>
<dbReference type="Pfam" id="PF07645">
    <property type="entry name" value="EGF_CA"/>
    <property type="match status" value="1"/>
</dbReference>
<dbReference type="PANTHER" id="PTHR24037">
    <property type="entry name" value="HEART DEVELOPMENT PROTEIN WITH EGF-LIKE DOMAINS 1"/>
    <property type="match status" value="1"/>
</dbReference>
<feature type="compositionally biased region" description="Basic and acidic residues" evidence="10">
    <location>
        <begin position="270"/>
        <end position="281"/>
    </location>
</feature>
<keyword evidence="6 11" id="KW-0472">Membrane</keyword>
<dbReference type="InterPro" id="IPR000742">
    <property type="entry name" value="EGF"/>
</dbReference>
<evidence type="ECO:0000256" key="9">
    <source>
        <dbReference type="PROSITE-ProRule" id="PRU00076"/>
    </source>
</evidence>
<dbReference type="SUPFAM" id="SSF49854">
    <property type="entry name" value="Spermadhesin, CUB domain"/>
    <property type="match status" value="1"/>
</dbReference>
<organism evidence="14 15">
    <name type="scientific">Coilia grayii</name>
    <name type="common">Gray's grenadier anchovy</name>
    <dbReference type="NCBI Taxonomy" id="363190"/>
    <lineage>
        <taxon>Eukaryota</taxon>
        <taxon>Metazoa</taxon>
        <taxon>Chordata</taxon>
        <taxon>Craniata</taxon>
        <taxon>Vertebrata</taxon>
        <taxon>Euteleostomi</taxon>
        <taxon>Actinopterygii</taxon>
        <taxon>Neopterygii</taxon>
        <taxon>Teleostei</taxon>
        <taxon>Clupei</taxon>
        <taxon>Clupeiformes</taxon>
        <taxon>Clupeoidei</taxon>
        <taxon>Engraulidae</taxon>
        <taxon>Coilinae</taxon>
        <taxon>Coilia</taxon>
    </lineage>
</organism>
<dbReference type="InterPro" id="IPR001881">
    <property type="entry name" value="EGF-like_Ca-bd_dom"/>
</dbReference>
<evidence type="ECO:0000259" key="13">
    <source>
        <dbReference type="PROSITE" id="PS50026"/>
    </source>
</evidence>
<evidence type="ECO:0000256" key="10">
    <source>
        <dbReference type="SAM" id="MobiDB-lite"/>
    </source>
</evidence>